<evidence type="ECO:0000313" key="5">
    <source>
        <dbReference type="WormBase" id="SRAE_0000064900"/>
    </source>
</evidence>
<dbReference type="AlphaFoldDB" id="A0A090L069"/>
<organism evidence="2">
    <name type="scientific">Strongyloides ratti</name>
    <name type="common">Parasitic roundworm</name>
    <dbReference type="NCBI Taxonomy" id="34506"/>
    <lineage>
        <taxon>Eukaryota</taxon>
        <taxon>Metazoa</taxon>
        <taxon>Ecdysozoa</taxon>
        <taxon>Nematoda</taxon>
        <taxon>Chromadorea</taxon>
        <taxon>Rhabditida</taxon>
        <taxon>Tylenchina</taxon>
        <taxon>Panagrolaimomorpha</taxon>
        <taxon>Strongyloidoidea</taxon>
        <taxon>Strongyloididae</taxon>
        <taxon>Strongyloides</taxon>
    </lineage>
</organism>
<reference evidence="4" key="3">
    <citation type="submission" date="2020-12" db="UniProtKB">
        <authorList>
            <consortium name="WormBaseParasite"/>
        </authorList>
    </citation>
    <scope>IDENTIFICATION</scope>
</reference>
<accession>A0A090L069</accession>
<evidence type="ECO:0000256" key="1">
    <source>
        <dbReference type="SAM" id="MobiDB-lite"/>
    </source>
</evidence>
<dbReference type="Proteomes" id="UP000035682">
    <property type="component" value="Unplaced"/>
</dbReference>
<evidence type="ECO:0000313" key="4">
    <source>
        <dbReference type="WBParaSite" id="SRAE_0000064900.1"/>
    </source>
</evidence>
<name>A0A090L069_STRRB</name>
<dbReference type="GeneID" id="36373895"/>
<protein>
    <submittedName>
        <fullName evidence="2 4">Uncharacterized protein</fullName>
    </submittedName>
</protein>
<feature type="compositionally biased region" description="Acidic residues" evidence="1">
    <location>
        <begin position="21"/>
        <end position="31"/>
    </location>
</feature>
<feature type="compositionally biased region" description="Polar residues" evidence="1">
    <location>
        <begin position="32"/>
        <end position="41"/>
    </location>
</feature>
<feature type="region of interest" description="Disordered" evidence="1">
    <location>
        <begin position="21"/>
        <end position="42"/>
    </location>
</feature>
<feature type="region of interest" description="Disordered" evidence="1">
    <location>
        <begin position="70"/>
        <end position="90"/>
    </location>
</feature>
<gene>
    <name evidence="2 4 5" type="ORF">SRAE_0000064900</name>
</gene>
<reference evidence="2" key="2">
    <citation type="submission" date="2014-09" db="EMBL/GenBank/DDBJ databases">
        <authorList>
            <person name="Aslett A.Martin."/>
        </authorList>
    </citation>
    <scope>NUCLEOTIDE SEQUENCE</scope>
    <source>
        <strain evidence="2">ED321 Heterogonic</strain>
    </source>
</reference>
<dbReference type="WormBase" id="SRAE_0000064900">
    <property type="protein sequence ID" value="SRP04464"/>
    <property type="gene ID" value="WBGene00256397"/>
</dbReference>
<dbReference type="WBParaSite" id="SRAE_0000064900.1">
    <property type="protein sequence ID" value="SRAE_0000064900.1"/>
    <property type="gene ID" value="WBGene00256397"/>
</dbReference>
<dbReference type="EMBL" id="LN609410">
    <property type="protein sequence ID" value="CEF61527.1"/>
    <property type="molecule type" value="Genomic_DNA"/>
</dbReference>
<evidence type="ECO:0000313" key="2">
    <source>
        <dbReference type="EMBL" id="CEF61527.1"/>
    </source>
</evidence>
<feature type="compositionally biased region" description="Polar residues" evidence="1">
    <location>
        <begin position="74"/>
        <end position="90"/>
    </location>
</feature>
<evidence type="ECO:0000313" key="3">
    <source>
        <dbReference type="Proteomes" id="UP000035682"/>
    </source>
</evidence>
<reference evidence="3" key="1">
    <citation type="submission" date="2014-09" db="EMBL/GenBank/DDBJ databases">
        <authorList>
            <person name="Martin A.A."/>
        </authorList>
    </citation>
    <scope>NUCLEOTIDE SEQUENCE</scope>
    <source>
        <strain evidence="3">ED321</strain>
    </source>
</reference>
<dbReference type="CTD" id="36373895"/>
<dbReference type="RefSeq" id="XP_024500736.1">
    <property type="nucleotide sequence ID" value="XM_024646567.1"/>
</dbReference>
<keyword evidence="3" id="KW-1185">Reference proteome</keyword>
<sequence>MKRQQCFKVVETSASTIEAEIVNDGETDQETINENNVIDQEISQENDEEIDQHIDQENDQQRDQEIEQLKTEKNINFNEDSKWTNQQKCV</sequence>
<proteinExistence type="predicted"/>